<name>A0ABQ6BKE3_9CAUL</name>
<evidence type="ECO:0000313" key="9">
    <source>
        <dbReference type="EMBL" id="GLS00682.1"/>
    </source>
</evidence>
<evidence type="ECO:0000256" key="4">
    <source>
        <dbReference type="ARBA" id="ARBA00022801"/>
    </source>
</evidence>
<accession>A0ABQ6BKE3</accession>
<dbReference type="Gene3D" id="3.90.226.10">
    <property type="entry name" value="2-enoyl-CoA Hydratase, Chain A, domain 1"/>
    <property type="match status" value="2"/>
</dbReference>
<evidence type="ECO:0000256" key="1">
    <source>
        <dbReference type="ARBA" id="ARBA00004370"/>
    </source>
</evidence>
<evidence type="ECO:0000259" key="8">
    <source>
        <dbReference type="Pfam" id="PF01343"/>
    </source>
</evidence>
<dbReference type="NCBIfam" id="TIGR00706">
    <property type="entry name" value="SppA_dom"/>
    <property type="match status" value="1"/>
</dbReference>
<keyword evidence="5" id="KW-0720">Serine protease</keyword>
<keyword evidence="6 7" id="KW-0472">Membrane</keyword>
<protein>
    <submittedName>
        <fullName evidence="9">Protease</fullName>
    </submittedName>
</protein>
<keyword evidence="4" id="KW-0378">Hydrolase</keyword>
<dbReference type="EMBL" id="BSOY01000009">
    <property type="protein sequence ID" value="GLS00682.1"/>
    <property type="molecule type" value="Genomic_DNA"/>
</dbReference>
<dbReference type="CDD" id="cd07023">
    <property type="entry name" value="S49_Sppa_N_C"/>
    <property type="match status" value="1"/>
</dbReference>
<dbReference type="InterPro" id="IPR004635">
    <property type="entry name" value="Pept_S49_SppA"/>
</dbReference>
<keyword evidence="7" id="KW-0812">Transmembrane</keyword>
<evidence type="ECO:0000256" key="3">
    <source>
        <dbReference type="ARBA" id="ARBA00022670"/>
    </source>
</evidence>
<comment type="subcellular location">
    <subcellularLocation>
        <location evidence="1">Membrane</location>
    </subcellularLocation>
</comment>
<dbReference type="GO" id="GO:0006508">
    <property type="term" value="P:proteolysis"/>
    <property type="evidence" value="ECO:0007669"/>
    <property type="project" value="UniProtKB-KW"/>
</dbReference>
<sequence length="614" mass="65150">MPPYGQNVAMTRPVLRTTPLAMKQFFLTMLGVFAGMFLFLVVVPFIFIVIAIGAASSEEPTPRNTVLELDLREGVTDQAPNNPFAVFGGSGLSTLQIVDTLAQAEDDDRVKVLLIRLPEAGITPAAADEIRQAIRRFRASGKVVLAHSQGFQPVGATVSSYMIGASASELWMQNTAGFQLAGFSAESIFLGRAFDKYGVNAEFEQRYEYKNAVNEFTQSDFTPAHREAMSAWMTSIYTSALANAAQDRKTTPAALRAAIEAGPHSSAQALQRRLIDKIGQVEEAEAEAKRRAGRNAEIMEFSDYASSQGERGGSGRNAIAIVGGEGAIMTGTGGGADPFGGGSSIMSDDLAEALYDAIEDDSVKAIVFRVSSPGGSPEASEQILAAVRAAKAAGKPVVVSMGDYAASGGYWISSEANWIVAQPSTLTGSIGVYGGKFVLADALGRFGVDMRNLSIGGDYADAFSPAQDFSPAQRAAFAAQIDRTYEEFIARVATGRRLPPARVREIARGRVWTGAQARQIGLVDQLGGLEEAIGKARELARIPAGDSVRFKRYPEARSPFEALSEAFGVSGEAARVLVGIGGVMNDPAAEATVRRIQTERARASGASVLADQPY</sequence>
<evidence type="ECO:0000256" key="6">
    <source>
        <dbReference type="ARBA" id="ARBA00023136"/>
    </source>
</evidence>
<comment type="caution">
    <text evidence="9">The sequence shown here is derived from an EMBL/GenBank/DDBJ whole genome shotgun (WGS) entry which is preliminary data.</text>
</comment>
<dbReference type="InterPro" id="IPR002142">
    <property type="entry name" value="Peptidase_S49"/>
</dbReference>
<dbReference type="PIRSF" id="PIRSF001217">
    <property type="entry name" value="Protease_4_SppA"/>
    <property type="match status" value="1"/>
</dbReference>
<dbReference type="PANTHER" id="PTHR33209:SF1">
    <property type="entry name" value="PEPTIDASE S49 DOMAIN-CONTAINING PROTEIN"/>
    <property type="match status" value="1"/>
</dbReference>
<dbReference type="PANTHER" id="PTHR33209">
    <property type="entry name" value="PROTEASE 4"/>
    <property type="match status" value="1"/>
</dbReference>
<evidence type="ECO:0000256" key="2">
    <source>
        <dbReference type="ARBA" id="ARBA00008683"/>
    </source>
</evidence>
<organism evidence="9 10">
    <name type="scientific">Brevundimonas denitrificans</name>
    <dbReference type="NCBI Taxonomy" id="1443434"/>
    <lineage>
        <taxon>Bacteria</taxon>
        <taxon>Pseudomonadati</taxon>
        <taxon>Pseudomonadota</taxon>
        <taxon>Alphaproteobacteria</taxon>
        <taxon>Caulobacterales</taxon>
        <taxon>Caulobacteraceae</taxon>
        <taxon>Brevundimonas</taxon>
    </lineage>
</organism>
<feature type="transmembrane region" description="Helical" evidence="7">
    <location>
        <begin position="25"/>
        <end position="55"/>
    </location>
</feature>
<comment type="similarity">
    <text evidence="2">Belongs to the peptidase S49 family.</text>
</comment>
<dbReference type="GO" id="GO:0008233">
    <property type="term" value="F:peptidase activity"/>
    <property type="evidence" value="ECO:0007669"/>
    <property type="project" value="UniProtKB-KW"/>
</dbReference>
<feature type="domain" description="Peptidase S49" evidence="8">
    <location>
        <begin position="390"/>
        <end position="541"/>
    </location>
</feature>
<dbReference type="Proteomes" id="UP001156921">
    <property type="component" value="Unassembled WGS sequence"/>
</dbReference>
<evidence type="ECO:0000256" key="7">
    <source>
        <dbReference type="SAM" id="Phobius"/>
    </source>
</evidence>
<dbReference type="InterPro" id="IPR004634">
    <property type="entry name" value="Pept_S49_pIV"/>
</dbReference>
<evidence type="ECO:0000313" key="10">
    <source>
        <dbReference type="Proteomes" id="UP001156921"/>
    </source>
</evidence>
<keyword evidence="10" id="KW-1185">Reference proteome</keyword>
<gene>
    <name evidence="9" type="ORF">GCM10007859_06900</name>
</gene>
<dbReference type="SUPFAM" id="SSF52096">
    <property type="entry name" value="ClpP/crotonase"/>
    <property type="match status" value="2"/>
</dbReference>
<evidence type="ECO:0000256" key="5">
    <source>
        <dbReference type="ARBA" id="ARBA00022825"/>
    </source>
</evidence>
<dbReference type="CDD" id="cd07018">
    <property type="entry name" value="S49_SppA_67K_type"/>
    <property type="match status" value="1"/>
</dbReference>
<dbReference type="InterPro" id="IPR029045">
    <property type="entry name" value="ClpP/crotonase-like_dom_sf"/>
</dbReference>
<dbReference type="Gene3D" id="6.20.330.10">
    <property type="match status" value="2"/>
</dbReference>
<proteinExistence type="inferred from homology"/>
<reference evidence="10" key="1">
    <citation type="journal article" date="2019" name="Int. J. Syst. Evol. Microbiol.">
        <title>The Global Catalogue of Microorganisms (GCM) 10K type strain sequencing project: providing services to taxonomists for standard genome sequencing and annotation.</title>
        <authorList>
            <consortium name="The Broad Institute Genomics Platform"/>
            <consortium name="The Broad Institute Genome Sequencing Center for Infectious Disease"/>
            <person name="Wu L."/>
            <person name="Ma J."/>
        </authorList>
    </citation>
    <scope>NUCLEOTIDE SEQUENCE [LARGE SCALE GENOMIC DNA]</scope>
    <source>
        <strain evidence="10">NBRC 110107</strain>
    </source>
</reference>
<dbReference type="InterPro" id="IPR047217">
    <property type="entry name" value="S49_SppA_67K_type_N"/>
</dbReference>
<keyword evidence="3 9" id="KW-0645">Protease</keyword>
<dbReference type="Pfam" id="PF01343">
    <property type="entry name" value="Peptidase_S49"/>
    <property type="match status" value="2"/>
</dbReference>
<keyword evidence="7" id="KW-1133">Transmembrane helix</keyword>
<feature type="domain" description="Peptidase S49" evidence="8">
    <location>
        <begin position="159"/>
        <end position="292"/>
    </location>
</feature>
<dbReference type="NCBIfam" id="TIGR00705">
    <property type="entry name" value="SppA_67K"/>
    <property type="match status" value="1"/>
</dbReference>
<dbReference type="InterPro" id="IPR047272">
    <property type="entry name" value="S49_SppA_C"/>
</dbReference>